<dbReference type="EMBL" id="BLLK01000058">
    <property type="protein sequence ID" value="GFH57613.1"/>
    <property type="molecule type" value="Genomic_DNA"/>
</dbReference>
<comment type="caution">
    <text evidence="6">The sequence shown here is derived from an EMBL/GenBank/DDBJ whole genome shotgun (WGS) entry which is preliminary data.</text>
</comment>
<dbReference type="PANTHER" id="PTHR48032:SF6">
    <property type="entry name" value="RNA-BINDING (RRM_RBD_RNP MOTIFS) FAMILY PROTEIN"/>
    <property type="match status" value="1"/>
</dbReference>
<feature type="region of interest" description="Disordered" evidence="4">
    <location>
        <begin position="307"/>
        <end position="340"/>
    </location>
</feature>
<keyword evidence="1" id="KW-0677">Repeat</keyword>
<keyword evidence="7" id="KW-1185">Reference proteome</keyword>
<reference evidence="6 7" key="1">
    <citation type="journal article" date="2021" name="Sci. Rep.">
        <title>The genome of the diatom Chaetoceros tenuissimus carries an ancient integrated fragment of an extant virus.</title>
        <authorList>
            <person name="Hongo Y."/>
            <person name="Kimura K."/>
            <person name="Takaki Y."/>
            <person name="Yoshida Y."/>
            <person name="Baba S."/>
            <person name="Kobayashi G."/>
            <person name="Nagasaki K."/>
            <person name="Hano T."/>
            <person name="Tomaru Y."/>
        </authorList>
    </citation>
    <scope>NUCLEOTIDE SEQUENCE [LARGE SCALE GENOMIC DNA]</scope>
    <source>
        <strain evidence="6 7">NIES-3715</strain>
    </source>
</reference>
<accession>A0AAD3D4G7</accession>
<name>A0AAD3D4G7_9STRA</name>
<dbReference type="AlphaFoldDB" id="A0AAD3D4G7"/>
<gene>
    <name evidence="6" type="ORF">CTEN210_14089</name>
</gene>
<feature type="compositionally biased region" description="Polar residues" evidence="4">
    <location>
        <begin position="1"/>
        <end position="19"/>
    </location>
</feature>
<proteinExistence type="predicted"/>
<evidence type="ECO:0000313" key="7">
    <source>
        <dbReference type="Proteomes" id="UP001054902"/>
    </source>
</evidence>
<dbReference type="SUPFAM" id="SSF54928">
    <property type="entry name" value="RNA-binding domain, RBD"/>
    <property type="match status" value="1"/>
</dbReference>
<dbReference type="Proteomes" id="UP001054902">
    <property type="component" value="Unassembled WGS sequence"/>
</dbReference>
<feature type="domain" description="RRM" evidence="5">
    <location>
        <begin position="66"/>
        <end position="136"/>
    </location>
</feature>
<dbReference type="Gene3D" id="3.30.70.330">
    <property type="match status" value="1"/>
</dbReference>
<feature type="compositionally biased region" description="Basic and acidic residues" evidence="4">
    <location>
        <begin position="323"/>
        <end position="340"/>
    </location>
</feature>
<protein>
    <recommendedName>
        <fullName evidence="5">RRM domain-containing protein</fullName>
    </recommendedName>
</protein>
<evidence type="ECO:0000256" key="3">
    <source>
        <dbReference type="PROSITE-ProRule" id="PRU00176"/>
    </source>
</evidence>
<evidence type="ECO:0000256" key="4">
    <source>
        <dbReference type="SAM" id="MobiDB-lite"/>
    </source>
</evidence>
<organism evidence="6 7">
    <name type="scientific">Chaetoceros tenuissimus</name>
    <dbReference type="NCBI Taxonomy" id="426638"/>
    <lineage>
        <taxon>Eukaryota</taxon>
        <taxon>Sar</taxon>
        <taxon>Stramenopiles</taxon>
        <taxon>Ochrophyta</taxon>
        <taxon>Bacillariophyta</taxon>
        <taxon>Coscinodiscophyceae</taxon>
        <taxon>Chaetocerotophycidae</taxon>
        <taxon>Chaetocerotales</taxon>
        <taxon>Chaetocerotaceae</taxon>
        <taxon>Chaetoceros</taxon>
    </lineage>
</organism>
<evidence type="ECO:0000256" key="1">
    <source>
        <dbReference type="ARBA" id="ARBA00022737"/>
    </source>
</evidence>
<evidence type="ECO:0000256" key="2">
    <source>
        <dbReference type="ARBA" id="ARBA00022884"/>
    </source>
</evidence>
<feature type="compositionally biased region" description="Low complexity" evidence="4">
    <location>
        <begin position="307"/>
        <end position="316"/>
    </location>
</feature>
<dbReference type="Pfam" id="PF00076">
    <property type="entry name" value="RRM_1"/>
    <property type="match status" value="1"/>
</dbReference>
<dbReference type="InterPro" id="IPR012677">
    <property type="entry name" value="Nucleotide-bd_a/b_plait_sf"/>
</dbReference>
<dbReference type="GO" id="GO:0006417">
    <property type="term" value="P:regulation of translation"/>
    <property type="evidence" value="ECO:0007669"/>
    <property type="project" value="TreeGrafter"/>
</dbReference>
<dbReference type="SMART" id="SM00360">
    <property type="entry name" value="RRM"/>
    <property type="match status" value="1"/>
</dbReference>
<evidence type="ECO:0000313" key="6">
    <source>
        <dbReference type="EMBL" id="GFH57613.1"/>
    </source>
</evidence>
<keyword evidence="2 3" id="KW-0694">RNA-binding</keyword>
<dbReference type="PANTHER" id="PTHR48032">
    <property type="entry name" value="RNA-BINDING PROTEIN MUSASHI HOMOLOG RBP6"/>
    <property type="match status" value="1"/>
</dbReference>
<dbReference type="GO" id="GO:0003729">
    <property type="term" value="F:mRNA binding"/>
    <property type="evidence" value="ECO:0007669"/>
    <property type="project" value="TreeGrafter"/>
</dbReference>
<dbReference type="PROSITE" id="PS50102">
    <property type="entry name" value="RRM"/>
    <property type="match status" value="1"/>
</dbReference>
<evidence type="ECO:0000259" key="5">
    <source>
        <dbReference type="PROSITE" id="PS50102"/>
    </source>
</evidence>
<sequence length="340" mass="38277">MTMQQQSRESVKSVQNTKVSAAKEVDALSSKMKKVSIASTVATYETNGSQNKSTKPVVPPYKKDNRKIFVGGLGKQVTNENFHQYFEQFGDIIDSIVMIDRETKRHRGFGFVTFADSDVARKVLAMGNEGKPTPQGGFTRGEVKIFDKMCEVKICEPKKGHQQGQARTSMNQRYHNAILNNENENFFSSKSTVSSATSVEKIPSNISFHSGHPNVYEDPQFGLGNASPQPYMMNPQFYPPEYFAQNIYPPAPMMVNGDGQYHYMPPVYHLQTYPMPMPYVDENGMYHYAHYNSAGYYPNEQIAQSYSYPQSQIPSAESNDANDASKEQDVNKEISQEKVA</sequence>
<dbReference type="InterPro" id="IPR035979">
    <property type="entry name" value="RBD_domain_sf"/>
</dbReference>
<feature type="region of interest" description="Disordered" evidence="4">
    <location>
        <begin position="1"/>
        <end position="20"/>
    </location>
</feature>
<dbReference type="InterPro" id="IPR000504">
    <property type="entry name" value="RRM_dom"/>
</dbReference>